<protein>
    <recommendedName>
        <fullName evidence="4">Integral membrane protein</fullName>
    </recommendedName>
</protein>
<evidence type="ECO:0000256" key="1">
    <source>
        <dbReference type="SAM" id="Phobius"/>
    </source>
</evidence>
<feature type="transmembrane region" description="Helical" evidence="1">
    <location>
        <begin position="15"/>
        <end position="42"/>
    </location>
</feature>
<keyword evidence="1" id="KW-1133">Transmembrane helix</keyword>
<dbReference type="InterPro" id="IPR043148">
    <property type="entry name" value="TagF_C"/>
</dbReference>
<dbReference type="EMBL" id="JBHFAB010000006">
    <property type="protein sequence ID" value="MFC1417058.1"/>
    <property type="molecule type" value="Genomic_DNA"/>
</dbReference>
<dbReference type="Proteomes" id="UP001592531">
    <property type="component" value="Unassembled WGS sequence"/>
</dbReference>
<keyword evidence="1" id="KW-0812">Transmembrane</keyword>
<dbReference type="RefSeq" id="WP_380534833.1">
    <property type="nucleotide sequence ID" value="NZ_JBHFAB010000006.1"/>
</dbReference>
<sequence length="671" mass="73709">MRLTMKRGLNSGNDVLLIVGHLAMIAALPLHSPWTFLVGIVVATGSEIRGERAAATWLRRILRDTHAGIETRTTLREFLLLLILVREWPGHHMPRTVLLCTAAFMLRRLLRIPTTAVIARLNRSRRLPVETRNIDAAGLRIAKGPKRPLAPLASDVNQVATLFGIAGPLLALATGELWIAVLGNVLMLLTALAWGGYLAPHLLRNRRIANRAAALRHVQKWLESYRPETMVHFSGTRTSGYQLNMWLETMAQLDGRTVVLLSDRHLMEELAPTSLPVVCVPVGAELMNMDWSSVKVVFYAANVGASIQTLRLPTARHVFIGHGDSDKLASVNPFSRVYDEIWTAGRAGVDRYAEAQVGVREEALVEVGRPQLGRIRRGPRDGGVPTVLYAPTWENWTEDPGSSSLRLTGEKIIAALLASPEPVRVLYRPHPFTGLRDPRVAAVDARIRRMLTAANQRAAAGTTPVPNGQRESALAELATVRRELASLLGPWQGAGGDGADQTRDCRLTREQELRITRLRERRGELVWATGRPEEHRLVIGDDYELYDCFNESDALVSDISSVVSDFMASGKPYAITDSAALGEEEFRARNTAARAAVILTPDAGGLGTLLAAVRDPAADDLAERREALKSYLLGPEEPSSTVRFQAALDDLVARARLGRVPRQQSEPAVLR</sequence>
<comment type="caution">
    <text evidence="2">The sequence shown here is derived from an EMBL/GenBank/DDBJ whole genome shotgun (WGS) entry which is preliminary data.</text>
</comment>
<dbReference type="Gene3D" id="3.40.50.12580">
    <property type="match status" value="1"/>
</dbReference>
<accession>A0ABV6VU20</accession>
<gene>
    <name evidence="2" type="ORF">ACEZDE_10420</name>
</gene>
<keyword evidence="3" id="KW-1185">Reference proteome</keyword>
<keyword evidence="1" id="KW-0472">Membrane</keyword>
<feature type="transmembrane region" description="Helical" evidence="1">
    <location>
        <begin position="177"/>
        <end position="199"/>
    </location>
</feature>
<evidence type="ECO:0000313" key="3">
    <source>
        <dbReference type="Proteomes" id="UP001592531"/>
    </source>
</evidence>
<proteinExistence type="predicted"/>
<evidence type="ECO:0008006" key="4">
    <source>
        <dbReference type="Google" id="ProtNLM"/>
    </source>
</evidence>
<name>A0ABV6VU20_9ACTN</name>
<organism evidence="2 3">
    <name type="scientific">Streptacidiphilus cavernicola</name>
    <dbReference type="NCBI Taxonomy" id="3342716"/>
    <lineage>
        <taxon>Bacteria</taxon>
        <taxon>Bacillati</taxon>
        <taxon>Actinomycetota</taxon>
        <taxon>Actinomycetes</taxon>
        <taxon>Kitasatosporales</taxon>
        <taxon>Streptomycetaceae</taxon>
        <taxon>Streptacidiphilus</taxon>
    </lineage>
</organism>
<reference evidence="2 3" key="1">
    <citation type="submission" date="2024-09" db="EMBL/GenBank/DDBJ databases">
        <authorList>
            <person name="Lee S.D."/>
        </authorList>
    </citation>
    <scope>NUCLEOTIDE SEQUENCE [LARGE SCALE GENOMIC DNA]</scope>
    <source>
        <strain evidence="2 3">N8-3</strain>
    </source>
</reference>
<evidence type="ECO:0000313" key="2">
    <source>
        <dbReference type="EMBL" id="MFC1417058.1"/>
    </source>
</evidence>